<reference evidence="2 3" key="1">
    <citation type="submission" date="2016-10" db="EMBL/GenBank/DDBJ databases">
        <authorList>
            <person name="de Groot N.N."/>
        </authorList>
    </citation>
    <scope>NUCLEOTIDE SEQUENCE [LARGE SCALE GENOMIC DNA]</scope>
    <source>
        <strain evidence="2 3">JCM 11308</strain>
    </source>
</reference>
<accession>A0A1G6P255</accession>
<evidence type="ECO:0000313" key="3">
    <source>
        <dbReference type="Proteomes" id="UP000199417"/>
    </source>
</evidence>
<name>A0A1G6P255_9NOCA</name>
<keyword evidence="3" id="KW-1185">Reference proteome</keyword>
<sequence>MSPSDVRLHPTLTPRRAASFQQDCPGPRVADSARTRATDTELGHITLRTLEGLDASPLDDDDAAGLGRLVRKIVNSHAGLPDGFDSVEDLSRAYLDAVRSRPGARRSRDAAARTLTRLRNTAQR</sequence>
<evidence type="ECO:0000256" key="1">
    <source>
        <dbReference type="SAM" id="MobiDB-lite"/>
    </source>
</evidence>
<feature type="region of interest" description="Disordered" evidence="1">
    <location>
        <begin position="1"/>
        <end position="34"/>
    </location>
</feature>
<gene>
    <name evidence="2" type="ORF">SAMN05444580_101737</name>
</gene>
<evidence type="ECO:0000313" key="2">
    <source>
        <dbReference type="EMBL" id="SDC73576.1"/>
    </source>
</evidence>
<dbReference type="RefSeq" id="WP_072843011.1">
    <property type="nucleotide sequence ID" value="NZ_FNAB01000001.1"/>
</dbReference>
<protein>
    <submittedName>
        <fullName evidence="2">Uncharacterized protein</fullName>
    </submittedName>
</protein>
<feature type="compositionally biased region" description="Low complexity" evidence="1">
    <location>
        <begin position="112"/>
        <end position="124"/>
    </location>
</feature>
<dbReference type="AlphaFoldDB" id="A0A1G6P255"/>
<dbReference type="EMBL" id="FNAB01000001">
    <property type="protein sequence ID" value="SDC73576.1"/>
    <property type="molecule type" value="Genomic_DNA"/>
</dbReference>
<feature type="region of interest" description="Disordered" evidence="1">
    <location>
        <begin position="101"/>
        <end position="124"/>
    </location>
</feature>
<organism evidence="2 3">
    <name type="scientific">Rhodococcus tukisamuensis</name>
    <dbReference type="NCBI Taxonomy" id="168276"/>
    <lineage>
        <taxon>Bacteria</taxon>
        <taxon>Bacillati</taxon>
        <taxon>Actinomycetota</taxon>
        <taxon>Actinomycetes</taxon>
        <taxon>Mycobacteriales</taxon>
        <taxon>Nocardiaceae</taxon>
        <taxon>Rhodococcus</taxon>
    </lineage>
</organism>
<proteinExistence type="predicted"/>
<dbReference type="Proteomes" id="UP000199417">
    <property type="component" value="Unassembled WGS sequence"/>
</dbReference>